<feature type="domain" description="GAG-pre-integrase" evidence="1">
    <location>
        <begin position="14"/>
        <end position="85"/>
    </location>
</feature>
<organism evidence="2 3">
    <name type="scientific">Juglans regia</name>
    <name type="common">English walnut</name>
    <dbReference type="NCBI Taxonomy" id="51240"/>
    <lineage>
        <taxon>Eukaryota</taxon>
        <taxon>Viridiplantae</taxon>
        <taxon>Streptophyta</taxon>
        <taxon>Embryophyta</taxon>
        <taxon>Tracheophyta</taxon>
        <taxon>Spermatophyta</taxon>
        <taxon>Magnoliopsida</taxon>
        <taxon>eudicotyledons</taxon>
        <taxon>Gunneridae</taxon>
        <taxon>Pentapetalae</taxon>
        <taxon>rosids</taxon>
        <taxon>fabids</taxon>
        <taxon>Fagales</taxon>
        <taxon>Juglandaceae</taxon>
        <taxon>Juglans</taxon>
    </lineage>
</organism>
<comment type="caution">
    <text evidence="2">The sequence shown here is derived from an EMBL/GenBank/DDBJ whole genome shotgun (WGS) entry which is preliminary data.</text>
</comment>
<sequence>MGIQVTMKGLKRGNLYFLQGSTVSGRASTVCEKLDETDDDTTRLWHIRMGHAGEKALQTLVKQGLLKGAKTGKLSFCENYVLGKQTRIKFGTAVHSTQGILDYVHSDVWGPTKNASLGGKH</sequence>
<reference evidence="2" key="1">
    <citation type="submission" date="2015-10" db="EMBL/GenBank/DDBJ databases">
        <authorList>
            <person name="Martinez-Garcia P.J."/>
            <person name="Crepeau M.W."/>
            <person name="Puiu D."/>
            <person name="Gonzalez-Ibeas D."/>
            <person name="Whalen J."/>
            <person name="Stevens K."/>
            <person name="Paul R."/>
            <person name="Butterfield T."/>
            <person name="Britton M."/>
            <person name="Reagan R."/>
            <person name="Chakraborty S."/>
            <person name="Walawage S.L."/>
            <person name="Vasquez-Gross H.A."/>
            <person name="Cardeno C."/>
            <person name="Famula R."/>
            <person name="Pratt K."/>
            <person name="Kuruganti S."/>
            <person name="Aradhya M.K."/>
            <person name="Leslie C.A."/>
            <person name="Dandekar A.M."/>
            <person name="Salzberg S.L."/>
            <person name="Wegrzyn J.L."/>
            <person name="Langley C.H."/>
            <person name="Neale D.B."/>
        </authorList>
    </citation>
    <scope>NUCLEOTIDE SEQUENCE</scope>
    <source>
        <tissue evidence="2">Leaves</tissue>
    </source>
</reference>
<evidence type="ECO:0000313" key="3">
    <source>
        <dbReference type="Proteomes" id="UP000619265"/>
    </source>
</evidence>
<gene>
    <name evidence="2" type="ORF">F2P56_007400</name>
</gene>
<dbReference type="Pfam" id="PF13976">
    <property type="entry name" value="gag_pre-integrs"/>
    <property type="match status" value="1"/>
</dbReference>
<dbReference type="InterPro" id="IPR025724">
    <property type="entry name" value="GAG-pre-integrase_dom"/>
</dbReference>
<evidence type="ECO:0000313" key="2">
    <source>
        <dbReference type="EMBL" id="KAF5475608.1"/>
    </source>
</evidence>
<dbReference type="InterPro" id="IPR039537">
    <property type="entry name" value="Retrotran_Ty1/copia-like"/>
</dbReference>
<proteinExistence type="predicted"/>
<dbReference type="Proteomes" id="UP000619265">
    <property type="component" value="Unassembled WGS sequence"/>
</dbReference>
<accession>A0A834D4B4</accession>
<dbReference type="EMBL" id="LIHL02000003">
    <property type="protein sequence ID" value="KAF5475608.1"/>
    <property type="molecule type" value="Genomic_DNA"/>
</dbReference>
<name>A0A834D4B4_JUGRE</name>
<feature type="non-terminal residue" evidence="2">
    <location>
        <position position="121"/>
    </location>
</feature>
<dbReference type="Gramene" id="Jr03_19170_p1">
    <property type="protein sequence ID" value="cds.Jr03_19170_p1"/>
    <property type="gene ID" value="Jr03_19170"/>
</dbReference>
<dbReference type="AlphaFoldDB" id="A0A834D4B4"/>
<dbReference type="PANTHER" id="PTHR42648">
    <property type="entry name" value="TRANSPOSASE, PUTATIVE-RELATED"/>
    <property type="match status" value="1"/>
</dbReference>
<dbReference type="PANTHER" id="PTHR42648:SF28">
    <property type="entry name" value="TRANSPOSON-ENCODED PROTEIN WITH RIBONUCLEASE H-LIKE AND RETROVIRUS ZINC FINGER-LIKE DOMAINS"/>
    <property type="match status" value="1"/>
</dbReference>
<protein>
    <recommendedName>
        <fullName evidence="1">GAG-pre-integrase domain-containing protein</fullName>
    </recommendedName>
</protein>
<evidence type="ECO:0000259" key="1">
    <source>
        <dbReference type="Pfam" id="PF13976"/>
    </source>
</evidence>
<reference evidence="2" key="2">
    <citation type="submission" date="2020-03" db="EMBL/GenBank/DDBJ databases">
        <title>Walnut 2.0.</title>
        <authorList>
            <person name="Marrano A."/>
            <person name="Britton M."/>
            <person name="Zimin A.V."/>
            <person name="Zaini P.A."/>
            <person name="Workman R."/>
            <person name="Puiu D."/>
            <person name="Bianco L."/>
            <person name="Allen B.J."/>
            <person name="Troggio M."/>
            <person name="Leslie C.A."/>
            <person name="Timp W."/>
            <person name="Dendekar A."/>
            <person name="Salzberg S.L."/>
            <person name="Neale D.B."/>
        </authorList>
    </citation>
    <scope>NUCLEOTIDE SEQUENCE</scope>
    <source>
        <tissue evidence="2">Leaves</tissue>
    </source>
</reference>